<dbReference type="AlphaFoldDB" id="A0A0U5FR50"/>
<accession>A0A0U5FR50</accession>
<keyword evidence="2" id="KW-1185">Reference proteome</keyword>
<reference evidence="1 2" key="1">
    <citation type="submission" date="2014-09" db="EMBL/GenBank/DDBJ databases">
        <authorList>
            <person name="Regsiter A."/>
        </authorList>
    </citation>
    <scope>NUCLEOTIDE SEQUENCE [LARGE SCALE GENOMIC DNA]</scope>
</reference>
<protein>
    <submittedName>
        <fullName evidence="1">Uncharacterized protein</fullName>
    </submittedName>
</protein>
<organism evidence="1 2">
    <name type="scientific">Xanthomonas citri pv. citri</name>
    <dbReference type="NCBI Taxonomy" id="611301"/>
    <lineage>
        <taxon>Bacteria</taxon>
        <taxon>Pseudomonadati</taxon>
        <taxon>Pseudomonadota</taxon>
        <taxon>Gammaproteobacteria</taxon>
        <taxon>Lysobacterales</taxon>
        <taxon>Lysobacteraceae</taxon>
        <taxon>Xanthomonas</taxon>
    </lineage>
</organism>
<dbReference type="EMBL" id="CCXZ01000187">
    <property type="protein sequence ID" value="CEG18710.1"/>
    <property type="molecule type" value="Genomic_DNA"/>
</dbReference>
<comment type="caution">
    <text evidence="1">The sequence shown here is derived from an EMBL/GenBank/DDBJ whole genome shotgun (WGS) entry which is preliminary data.</text>
</comment>
<evidence type="ECO:0000313" key="2">
    <source>
        <dbReference type="Proteomes" id="UP000052230"/>
    </source>
</evidence>
<gene>
    <name evidence="1" type="ORF">XAC3562_890028</name>
</gene>
<name>A0A0U5FR50_XANCI</name>
<sequence>MSRRTKRLRFALRHALQSDRLHSRACVLHADDSQATIAWSRALIEADALKAYFLS</sequence>
<dbReference type="Proteomes" id="UP000052230">
    <property type="component" value="Unassembled WGS sequence"/>
</dbReference>
<proteinExistence type="predicted"/>
<evidence type="ECO:0000313" key="1">
    <source>
        <dbReference type="EMBL" id="CEG18710.1"/>
    </source>
</evidence>